<gene>
    <name evidence="1" type="ORF">CURHAP_LOCUS3005</name>
</gene>
<sequence>MAFMTWRICSSSDPKASARFSGDVCYALGGVKLLDAECSGEAHQAGFGQFIDCCCVLQDESNVYVCGWMSQGYLYGISPTTVRAPTVVIHVPSSRPSPQRYWQHAPVILRRPCFPVAAPRVYHAPFIHSFYSSHLSTLEHLLAMAMPCGRIMVRGQVVAMLVTTMKQLRKRDL</sequence>
<reference evidence="1 2" key="1">
    <citation type="submission" date="2020-05" db="EMBL/GenBank/DDBJ databases">
        <authorList>
            <person name="Campoy J."/>
            <person name="Schneeberger K."/>
            <person name="Spophaly S."/>
        </authorList>
    </citation>
    <scope>NUCLEOTIDE SEQUENCE [LARGE SCALE GENOMIC DNA]</scope>
    <source>
        <strain evidence="1">PruArmRojPasFocal</strain>
    </source>
</reference>
<evidence type="ECO:0000313" key="1">
    <source>
        <dbReference type="EMBL" id="CAB4263186.1"/>
    </source>
</evidence>
<dbReference type="EMBL" id="CAEKDK010000001">
    <property type="protein sequence ID" value="CAB4263186.1"/>
    <property type="molecule type" value="Genomic_DNA"/>
</dbReference>
<proteinExistence type="predicted"/>
<name>A0A6J5TH12_PRUAR</name>
<dbReference type="AlphaFoldDB" id="A0A6J5TH12"/>
<dbReference type="Proteomes" id="UP000507222">
    <property type="component" value="Unassembled WGS sequence"/>
</dbReference>
<protein>
    <submittedName>
        <fullName evidence="1">Uncharacterized protein</fullName>
    </submittedName>
</protein>
<organism evidence="1 2">
    <name type="scientific">Prunus armeniaca</name>
    <name type="common">Apricot</name>
    <name type="synonym">Armeniaca vulgaris</name>
    <dbReference type="NCBI Taxonomy" id="36596"/>
    <lineage>
        <taxon>Eukaryota</taxon>
        <taxon>Viridiplantae</taxon>
        <taxon>Streptophyta</taxon>
        <taxon>Embryophyta</taxon>
        <taxon>Tracheophyta</taxon>
        <taxon>Spermatophyta</taxon>
        <taxon>Magnoliopsida</taxon>
        <taxon>eudicotyledons</taxon>
        <taxon>Gunneridae</taxon>
        <taxon>Pentapetalae</taxon>
        <taxon>rosids</taxon>
        <taxon>fabids</taxon>
        <taxon>Rosales</taxon>
        <taxon>Rosaceae</taxon>
        <taxon>Amygdaloideae</taxon>
        <taxon>Amygdaleae</taxon>
        <taxon>Prunus</taxon>
    </lineage>
</organism>
<evidence type="ECO:0000313" key="2">
    <source>
        <dbReference type="Proteomes" id="UP000507222"/>
    </source>
</evidence>
<accession>A0A6J5TH12</accession>